<evidence type="ECO:0000313" key="3">
    <source>
        <dbReference type="Proteomes" id="UP000295818"/>
    </source>
</evidence>
<protein>
    <submittedName>
        <fullName evidence="2">Effector-binding domain-containing protein</fullName>
    </submittedName>
</protein>
<reference evidence="2 3" key="1">
    <citation type="journal article" date="2015" name="Stand. Genomic Sci.">
        <title>Genomic Encyclopedia of Bacterial and Archaeal Type Strains, Phase III: the genomes of soil and plant-associated and newly described type strains.</title>
        <authorList>
            <person name="Whitman W.B."/>
            <person name="Woyke T."/>
            <person name="Klenk H.P."/>
            <person name="Zhou Y."/>
            <person name="Lilburn T.G."/>
            <person name="Beck B.J."/>
            <person name="De Vos P."/>
            <person name="Vandamme P."/>
            <person name="Eisen J.A."/>
            <person name="Garrity G."/>
            <person name="Hugenholtz P."/>
            <person name="Kyrpides N.C."/>
        </authorList>
    </citation>
    <scope>NUCLEOTIDE SEQUENCE [LARGE SCALE GENOMIC DNA]</scope>
    <source>
        <strain evidence="2 3">VKM Ac-2538</strain>
    </source>
</reference>
<dbReference type="Pfam" id="PF06445">
    <property type="entry name" value="GyrI-like"/>
    <property type="match status" value="1"/>
</dbReference>
<name>A0ABY2BQS0_9ACTN</name>
<comment type="caution">
    <text evidence="2">The sequence shown here is derived from an EMBL/GenBank/DDBJ whole genome shotgun (WGS) entry which is preliminary data.</text>
</comment>
<evidence type="ECO:0000313" key="2">
    <source>
        <dbReference type="EMBL" id="TCO26106.1"/>
    </source>
</evidence>
<keyword evidence="3" id="KW-1185">Reference proteome</keyword>
<proteinExistence type="predicted"/>
<dbReference type="EMBL" id="SLWM01000004">
    <property type="protein sequence ID" value="TCO26106.1"/>
    <property type="molecule type" value="Genomic_DNA"/>
</dbReference>
<sequence>MHTALIETRTLAAQPTAVRRAVLESTKLTDWLPGALVEIAEALRLRRNAPNGFPFARYHSTTTGLLAVEAGFPIPTRVLTDGLVQASSLPAGPVAVTMYVGPYDRIGTAHDLIRDWLRRCGASPDTEGWEVYHHPPIGDPDNWRTEIVQPYRLTTSATRR</sequence>
<dbReference type="Gene3D" id="3.20.80.10">
    <property type="entry name" value="Regulatory factor, effector binding domain"/>
    <property type="match status" value="1"/>
</dbReference>
<dbReference type="InterPro" id="IPR010499">
    <property type="entry name" value="AraC_E-bd"/>
</dbReference>
<dbReference type="SMART" id="SM00871">
    <property type="entry name" value="AraC_E_bind"/>
    <property type="match status" value="1"/>
</dbReference>
<feature type="domain" description="AraC effector-binding" evidence="1">
    <location>
        <begin position="4"/>
        <end position="152"/>
    </location>
</feature>
<dbReference type="SUPFAM" id="SSF55136">
    <property type="entry name" value="Probable bacterial effector-binding domain"/>
    <property type="match status" value="1"/>
</dbReference>
<evidence type="ECO:0000259" key="1">
    <source>
        <dbReference type="SMART" id="SM00871"/>
    </source>
</evidence>
<dbReference type="InterPro" id="IPR011256">
    <property type="entry name" value="Reg_factor_effector_dom_sf"/>
</dbReference>
<dbReference type="RefSeq" id="WP_132188905.1">
    <property type="nucleotide sequence ID" value="NZ_SLWM01000004.1"/>
</dbReference>
<accession>A0ABY2BQS0</accession>
<dbReference type="Proteomes" id="UP000295818">
    <property type="component" value="Unassembled WGS sequence"/>
</dbReference>
<dbReference type="InterPro" id="IPR029442">
    <property type="entry name" value="GyrI-like"/>
</dbReference>
<organism evidence="2 3">
    <name type="scientific">Kribbella orskensis</name>
    <dbReference type="NCBI Taxonomy" id="2512216"/>
    <lineage>
        <taxon>Bacteria</taxon>
        <taxon>Bacillati</taxon>
        <taxon>Actinomycetota</taxon>
        <taxon>Actinomycetes</taxon>
        <taxon>Propionibacteriales</taxon>
        <taxon>Kribbellaceae</taxon>
        <taxon>Kribbella</taxon>
    </lineage>
</organism>
<gene>
    <name evidence="2" type="ORF">EV644_104610</name>
</gene>